<keyword evidence="3" id="KW-0479">Metal-binding</keyword>
<dbReference type="InterPro" id="IPR006638">
    <property type="entry name" value="Elp3/MiaA/NifB-like_rSAM"/>
</dbReference>
<dbReference type="PROSITE" id="PS51332">
    <property type="entry name" value="B12_BINDING"/>
    <property type="match status" value="1"/>
</dbReference>
<dbReference type="GO" id="GO:0003824">
    <property type="term" value="F:catalytic activity"/>
    <property type="evidence" value="ECO:0007669"/>
    <property type="project" value="InterPro"/>
</dbReference>
<dbReference type="InterPro" id="IPR058240">
    <property type="entry name" value="rSAM_sf"/>
</dbReference>
<dbReference type="STRING" id="1121393.SAMN02745216_02892"/>
<dbReference type="PANTHER" id="PTHR43409">
    <property type="entry name" value="ANAEROBIC MAGNESIUM-PROTOPORPHYRIN IX MONOMETHYL ESTER CYCLASE-RELATED"/>
    <property type="match status" value="1"/>
</dbReference>
<dbReference type="Pfam" id="PF04055">
    <property type="entry name" value="Radical_SAM"/>
    <property type="match status" value="1"/>
</dbReference>
<evidence type="ECO:0000313" key="9">
    <source>
        <dbReference type="Proteomes" id="UP000183994"/>
    </source>
</evidence>
<name>A0A1M6PSU9_9BACT</name>
<dbReference type="EMBL" id="FQZU01000018">
    <property type="protein sequence ID" value="SHK11027.1"/>
    <property type="molecule type" value="Genomic_DNA"/>
</dbReference>
<dbReference type="InterPro" id="IPR006158">
    <property type="entry name" value="Cobalamin-bd"/>
</dbReference>
<evidence type="ECO:0000313" key="8">
    <source>
        <dbReference type="EMBL" id="SHK11027.1"/>
    </source>
</evidence>
<keyword evidence="5" id="KW-0411">Iron-sulfur</keyword>
<dbReference type="AlphaFoldDB" id="A0A1M6PSU9"/>
<dbReference type="GO" id="GO:0046872">
    <property type="term" value="F:metal ion binding"/>
    <property type="evidence" value="ECO:0007669"/>
    <property type="project" value="UniProtKB-KW"/>
</dbReference>
<evidence type="ECO:0000259" key="7">
    <source>
        <dbReference type="PROSITE" id="PS51918"/>
    </source>
</evidence>
<keyword evidence="2" id="KW-0949">S-adenosyl-L-methionine</keyword>
<evidence type="ECO:0000256" key="4">
    <source>
        <dbReference type="ARBA" id="ARBA00023004"/>
    </source>
</evidence>
<dbReference type="SFLD" id="SFLDG01123">
    <property type="entry name" value="methyltransferase_(Class_B)"/>
    <property type="match status" value="1"/>
</dbReference>
<comment type="cofactor">
    <cofactor evidence="1">
        <name>[4Fe-4S] cluster</name>
        <dbReference type="ChEBI" id="CHEBI:49883"/>
    </cofactor>
</comment>
<dbReference type="GO" id="GO:0051539">
    <property type="term" value="F:4 iron, 4 sulfur cluster binding"/>
    <property type="evidence" value="ECO:0007669"/>
    <property type="project" value="UniProtKB-KW"/>
</dbReference>
<organism evidence="8 9">
    <name type="scientific">Desulfatibacillum alkenivorans DSM 16219</name>
    <dbReference type="NCBI Taxonomy" id="1121393"/>
    <lineage>
        <taxon>Bacteria</taxon>
        <taxon>Pseudomonadati</taxon>
        <taxon>Thermodesulfobacteriota</taxon>
        <taxon>Desulfobacteria</taxon>
        <taxon>Desulfobacterales</taxon>
        <taxon>Desulfatibacillaceae</taxon>
        <taxon>Desulfatibacillum</taxon>
    </lineage>
</organism>
<keyword evidence="9" id="KW-1185">Reference proteome</keyword>
<dbReference type="Pfam" id="PF02310">
    <property type="entry name" value="B12-binding"/>
    <property type="match status" value="1"/>
</dbReference>
<evidence type="ECO:0000256" key="3">
    <source>
        <dbReference type="ARBA" id="ARBA00022723"/>
    </source>
</evidence>
<gene>
    <name evidence="8" type="ORF">SAMN02745216_02892</name>
</gene>
<dbReference type="SMART" id="SM00729">
    <property type="entry name" value="Elp3"/>
    <property type="match status" value="1"/>
</dbReference>
<dbReference type="InterPro" id="IPR007197">
    <property type="entry name" value="rSAM"/>
</dbReference>
<dbReference type="OrthoDB" id="9762608at2"/>
<dbReference type="SFLD" id="SFLDS00029">
    <property type="entry name" value="Radical_SAM"/>
    <property type="match status" value="1"/>
</dbReference>
<accession>A0A1M6PSU9</accession>
<keyword evidence="4" id="KW-0408">Iron</keyword>
<evidence type="ECO:0000256" key="5">
    <source>
        <dbReference type="ARBA" id="ARBA00023014"/>
    </source>
</evidence>
<proteinExistence type="predicted"/>
<evidence type="ECO:0000256" key="1">
    <source>
        <dbReference type="ARBA" id="ARBA00001966"/>
    </source>
</evidence>
<feature type="domain" description="Radical SAM core" evidence="7">
    <location>
        <begin position="184"/>
        <end position="421"/>
    </location>
</feature>
<dbReference type="InterPro" id="IPR036724">
    <property type="entry name" value="Cobalamin-bd_sf"/>
</dbReference>
<reference evidence="9" key="1">
    <citation type="submission" date="2016-11" db="EMBL/GenBank/DDBJ databases">
        <authorList>
            <person name="Varghese N."/>
            <person name="Submissions S."/>
        </authorList>
    </citation>
    <scope>NUCLEOTIDE SEQUENCE [LARGE SCALE GENOMIC DNA]</scope>
    <source>
        <strain evidence="9">DSM 16219</strain>
    </source>
</reference>
<dbReference type="GO" id="GO:0031419">
    <property type="term" value="F:cobalamin binding"/>
    <property type="evidence" value="ECO:0007669"/>
    <property type="project" value="InterPro"/>
</dbReference>
<dbReference type="Gene3D" id="3.80.30.20">
    <property type="entry name" value="tm_1862 like domain"/>
    <property type="match status" value="1"/>
</dbReference>
<protein>
    <submittedName>
        <fullName evidence="8">Radical SAM superfamily enzyme YgiQ, UPF0313 family</fullName>
    </submittedName>
</protein>
<dbReference type="SUPFAM" id="SSF102114">
    <property type="entry name" value="Radical SAM enzymes"/>
    <property type="match status" value="1"/>
</dbReference>
<evidence type="ECO:0000256" key="2">
    <source>
        <dbReference type="ARBA" id="ARBA00022691"/>
    </source>
</evidence>
<dbReference type="InterPro" id="IPR023404">
    <property type="entry name" value="rSAM_horseshoe"/>
</dbReference>
<dbReference type="Proteomes" id="UP000183994">
    <property type="component" value="Unassembled WGS sequence"/>
</dbReference>
<dbReference type="Gene3D" id="3.40.50.280">
    <property type="entry name" value="Cobalamin-binding domain"/>
    <property type="match status" value="1"/>
</dbReference>
<evidence type="ECO:0000259" key="6">
    <source>
        <dbReference type="PROSITE" id="PS51332"/>
    </source>
</evidence>
<dbReference type="SFLD" id="SFLDG01082">
    <property type="entry name" value="B12-binding_domain_containing"/>
    <property type="match status" value="1"/>
</dbReference>
<dbReference type="InterPro" id="IPR051198">
    <property type="entry name" value="BchE-like"/>
</dbReference>
<dbReference type="RefSeq" id="WP_083611041.1">
    <property type="nucleotide sequence ID" value="NZ_FQZU01000018.1"/>
</dbReference>
<dbReference type="PROSITE" id="PS51918">
    <property type="entry name" value="RADICAL_SAM"/>
    <property type="match status" value="1"/>
</dbReference>
<feature type="domain" description="B12-binding" evidence="6">
    <location>
        <begin position="9"/>
        <end position="140"/>
    </location>
</feature>
<dbReference type="SUPFAM" id="SSF52242">
    <property type="entry name" value="Cobalamin (vitamin B12)-binding domain"/>
    <property type="match status" value="1"/>
</dbReference>
<dbReference type="InterPro" id="IPR034466">
    <property type="entry name" value="Methyltransferase_Class_B"/>
</dbReference>
<sequence>MADAVLIYPYIGDMDVVRDKPHLPLGLIQTASLAAKHYSFSIIDLRIESDWQARLKRELAGGPLFAGLSVMSGQPVARAWAVSRFIKEHSDIPVLWGGNHPSLSPQETLQDPHIDMAVIGDGEETLLEAMDRLSAGKSLKGVRGMWFKQDGKIVQNELRPPVDLDSLPLPPYHLVNVEDYVQVYRGKRMINLESSRGCAHRCRYCYHTGQSGNHRFRAMNAEKTLERMFWARDSMNLDGVYLVDDNFFLNRKRSAAVVDALKNQSRQFYWQIQGVDVPSMLKFDQAGLQDLEKSGLQRVSVGAESGSPKILNYVNKPHTVPMLLKANKLWSGFGIYIFYSWLSGLPGETLADLKKTVKVMFRIMEDNPNARLSPIYNFLPFPGTSMWDEVIDNYGFKPPESLQEWGNYDWSRVNVAYLDPALKRTLDNLYFPSLCLDRKFEDFPAPWWLRLGVKLYRPVAKARMKTLFAGFPAERVAASIAEKILVAGVRMKTPWTL</sequence>